<proteinExistence type="predicted"/>
<evidence type="ECO:0000313" key="2">
    <source>
        <dbReference type="EMBL" id="QHS93322.1"/>
    </source>
</evidence>
<dbReference type="InterPro" id="IPR008160">
    <property type="entry name" value="Collagen"/>
</dbReference>
<dbReference type="Pfam" id="PF01391">
    <property type="entry name" value="Collagen"/>
    <property type="match status" value="1"/>
</dbReference>
<name>A0A6C0BMS7_9ZZZZ</name>
<evidence type="ECO:0000256" key="1">
    <source>
        <dbReference type="SAM" id="MobiDB-lite"/>
    </source>
</evidence>
<dbReference type="AlphaFoldDB" id="A0A6C0BMS7"/>
<accession>A0A6C0BMS7</accession>
<organism evidence="2">
    <name type="scientific">viral metagenome</name>
    <dbReference type="NCBI Taxonomy" id="1070528"/>
    <lineage>
        <taxon>unclassified sequences</taxon>
        <taxon>metagenomes</taxon>
        <taxon>organismal metagenomes</taxon>
    </lineage>
</organism>
<reference evidence="2" key="1">
    <citation type="journal article" date="2020" name="Nature">
        <title>Giant virus diversity and host interactions through global metagenomics.</title>
        <authorList>
            <person name="Schulz F."/>
            <person name="Roux S."/>
            <person name="Paez-Espino D."/>
            <person name="Jungbluth S."/>
            <person name="Walsh D.A."/>
            <person name="Denef V.J."/>
            <person name="McMahon K.D."/>
            <person name="Konstantinidis K.T."/>
            <person name="Eloe-Fadrosh E.A."/>
            <person name="Kyrpides N.C."/>
            <person name="Woyke T."/>
        </authorList>
    </citation>
    <scope>NUCLEOTIDE SEQUENCE</scope>
    <source>
        <strain evidence="2">GVMAG-M-3300017989-17</strain>
    </source>
</reference>
<feature type="compositionally biased region" description="Low complexity" evidence="1">
    <location>
        <begin position="30"/>
        <end position="44"/>
    </location>
</feature>
<evidence type="ECO:0008006" key="3">
    <source>
        <dbReference type="Google" id="ProtNLM"/>
    </source>
</evidence>
<feature type="region of interest" description="Disordered" evidence="1">
    <location>
        <begin position="14"/>
        <end position="46"/>
    </location>
</feature>
<sequence length="304" mass="32278">MGKCKVTCCRGPRGPAGEKGQQGPAGEKGAPGATGPQGPQGPAGEFDPCQVCAETPVLENLSSADTVLLCKDEVGEEDDCLGKATLRDASCFVLQILREKGPQPTECDELTKGYGVRYRNADGSRDQQEVYLGAGDLGVGSNRVAAMYPWNGGAAGTTYYPLEFTFDPSADALFQYVSDFMNPTNAAALVYADALARLSSIEGITPADLNLIEIIVANNDSNPDSVIKLTELRLETSTYTHTLGSFEDMQGGSSAVFKFTWPDDGSSPADGFRFTGKILLTGPFTGSGNERTRVDIQVLKCDEE</sequence>
<dbReference type="EMBL" id="MN739202">
    <property type="protein sequence ID" value="QHS93322.1"/>
    <property type="molecule type" value="Genomic_DNA"/>
</dbReference>
<protein>
    <recommendedName>
        <fullName evidence="3">Tail protein</fullName>
    </recommendedName>
</protein>